<feature type="compositionally biased region" description="Low complexity" evidence="2">
    <location>
        <begin position="869"/>
        <end position="888"/>
    </location>
</feature>
<dbReference type="PROSITE" id="PS50088">
    <property type="entry name" value="ANK_REPEAT"/>
    <property type="match status" value="1"/>
</dbReference>
<keyword evidence="1" id="KW-0040">ANK repeat</keyword>
<reference evidence="4 5" key="1">
    <citation type="submission" date="2024-04" db="EMBL/GenBank/DDBJ databases">
        <title>genome sequences of Mucor flavus KT1a and Helicostylum pulchrum KT1b strains isolation_sourced from the surface of a dry-aged beef.</title>
        <authorList>
            <person name="Toyotome T."/>
            <person name="Hosono M."/>
            <person name="Torimaru M."/>
            <person name="Fukuda K."/>
            <person name="Mikami N."/>
        </authorList>
    </citation>
    <scope>NUCLEOTIDE SEQUENCE [LARGE SCALE GENOMIC DNA]</scope>
    <source>
        <strain evidence="4 5">KT1b</strain>
    </source>
</reference>
<dbReference type="InterPro" id="IPR036770">
    <property type="entry name" value="Ankyrin_rpt-contain_sf"/>
</dbReference>
<dbReference type="Pfam" id="PF12796">
    <property type="entry name" value="Ank_2"/>
    <property type="match status" value="1"/>
</dbReference>
<evidence type="ECO:0000313" key="5">
    <source>
        <dbReference type="Proteomes" id="UP001476247"/>
    </source>
</evidence>
<evidence type="ECO:0000313" key="4">
    <source>
        <dbReference type="EMBL" id="GAA5803139.1"/>
    </source>
</evidence>
<feature type="domain" description="Dilute" evidence="3">
    <location>
        <begin position="570"/>
        <end position="860"/>
    </location>
</feature>
<dbReference type="PROSITE" id="PS50297">
    <property type="entry name" value="ANK_REP_REGION"/>
    <property type="match status" value="1"/>
</dbReference>
<dbReference type="SMART" id="SM00248">
    <property type="entry name" value="ANK"/>
    <property type="match status" value="2"/>
</dbReference>
<dbReference type="InterPro" id="IPR002110">
    <property type="entry name" value="Ankyrin_rpt"/>
</dbReference>
<dbReference type="PANTHER" id="PTHR16027:SF6">
    <property type="entry name" value="DILUTE DOMAIN-CONTAINING PROTEIN"/>
    <property type="match status" value="1"/>
</dbReference>
<dbReference type="Proteomes" id="UP001476247">
    <property type="component" value="Unassembled WGS sequence"/>
</dbReference>
<proteinExistence type="predicted"/>
<dbReference type="Pfam" id="PF01843">
    <property type="entry name" value="DIL"/>
    <property type="match status" value="1"/>
</dbReference>
<feature type="repeat" description="ANK" evidence="1">
    <location>
        <begin position="331"/>
        <end position="363"/>
    </location>
</feature>
<feature type="compositionally biased region" description="Polar residues" evidence="2">
    <location>
        <begin position="130"/>
        <end position="143"/>
    </location>
</feature>
<feature type="region of interest" description="Disordered" evidence="2">
    <location>
        <begin position="1"/>
        <end position="80"/>
    </location>
</feature>
<feature type="region of interest" description="Disordered" evidence="2">
    <location>
        <begin position="105"/>
        <end position="186"/>
    </location>
</feature>
<dbReference type="SUPFAM" id="SSF48403">
    <property type="entry name" value="Ankyrin repeat"/>
    <property type="match status" value="1"/>
</dbReference>
<dbReference type="InterPro" id="IPR002710">
    <property type="entry name" value="Dilute_dom"/>
</dbReference>
<feature type="region of interest" description="Disordered" evidence="2">
    <location>
        <begin position="432"/>
        <end position="455"/>
    </location>
</feature>
<dbReference type="EMBL" id="BAABUJ010000026">
    <property type="protein sequence ID" value="GAA5803139.1"/>
    <property type="molecule type" value="Genomic_DNA"/>
</dbReference>
<sequence length="1038" mass="116280">MDSSRIAALGSPKPPTIASRRPMLSSQRSLSALSINTNTTHGDMMRRNSSATTANRHRRLQTPNNVPPLPLSAATGSNVSLSPEELSSKIADSFQQFSSMLSQLSNNNNKTATTPVTTPPSNHPAYILSPQKQQLSPRHTTIPTQSSQRSNLLNSPPLSSTLPSSTTTATQNIHRKEVRRSSQPASVVIQPKVPSSVNPTQLQSKLPPAVIKKPIEPKEEEEEIDMDAYHSHAIYFKTALDDITATHTINGGNTELRRRLISKWLTRAASIGDLETMQQMLEGVHDVDINCTDDKKTGMTSLMYASYFGHLQCLDLLLSHPSIKINQQDKNGWTALMWAINSYETEIVQKLLSRGAKKSLQTRHGRSIYSYPTSDTVKELLGTPPVTTKPTQSTEKTHTSETSRNCNSEVEHFYQTSVDGYSHFLKNAPAASAASVDPRRKSASVPNPLSPPDFSQLTKAITTPQQEQRNKESALHTLTAAAAAEDTMDEEDMKRWETSIKSSNTFSWNQCLPDQMFVFSQEDLNFIVEQALTVTDIKSLRNKTQLSNELWQPANIIFLSARFAYYCSSREVLSLLLRAVAGKLSKIIKNAYRDTQSLAYWIANMCQLSSYLKKDPGLSISTHKSQETLSQLIAEAYAFFVTESQKKLEKILDASMLDYESIQEVEQVDFVDDWQRFFRRSNGSRRSTDTISSVERKSSVDFSSQTDSSSPQSITKLLTQIQSTLQAYHVPPAIVIQAMAQFFHYLSCELFNRVLAYKKYLCRSKALQLRMNLSGIEEWVRASHLPASLYSAFEPLIQLLQLLQCLSQMNDIVLFSSTVQTFDKLNPLQVKRCVQTYRYEVSEVKLPESVEQLANQMAFDHQQQLAMVSNSRRNSSGSGSGSSSSSGGMAQRSKSIDLSSSISNAPTTGRPTSISSLNCLLTTTTNKKRLSSEEMLSLNSMMVQQLDDVDDLHDEGEEKRNSKYLLPFSIPVTTALLQGWTDEKQKNSSGTHRTTNYSDAIYQEIKRDKQEQFNLLDKIYPAINEEWVFNLDKRLHVR</sequence>
<feature type="compositionally biased region" description="Low complexity" evidence="2">
    <location>
        <begin position="144"/>
        <end position="172"/>
    </location>
</feature>
<accession>A0ABP9Y833</accession>
<name>A0ABP9Y833_9FUNG</name>
<gene>
    <name evidence="4" type="ORF">HPULCUR_008614</name>
</gene>
<feature type="region of interest" description="Disordered" evidence="2">
    <location>
        <begin position="866"/>
        <end position="915"/>
    </location>
</feature>
<feature type="compositionally biased region" description="Polar residues" evidence="2">
    <location>
        <begin position="385"/>
        <end position="394"/>
    </location>
</feature>
<evidence type="ECO:0000259" key="3">
    <source>
        <dbReference type="PROSITE" id="PS51126"/>
    </source>
</evidence>
<evidence type="ECO:0000256" key="1">
    <source>
        <dbReference type="PROSITE-ProRule" id="PRU00023"/>
    </source>
</evidence>
<keyword evidence="5" id="KW-1185">Reference proteome</keyword>
<feature type="region of interest" description="Disordered" evidence="2">
    <location>
        <begin position="379"/>
        <end position="405"/>
    </location>
</feature>
<protein>
    <recommendedName>
        <fullName evidence="3">Dilute domain-containing protein</fullName>
    </recommendedName>
</protein>
<dbReference type="Gene3D" id="1.25.40.20">
    <property type="entry name" value="Ankyrin repeat-containing domain"/>
    <property type="match status" value="1"/>
</dbReference>
<comment type="caution">
    <text evidence="4">The sequence shown here is derived from an EMBL/GenBank/DDBJ whole genome shotgun (WGS) entry which is preliminary data.</text>
</comment>
<evidence type="ECO:0000256" key="2">
    <source>
        <dbReference type="SAM" id="MobiDB-lite"/>
    </source>
</evidence>
<organism evidence="4 5">
    <name type="scientific">Helicostylum pulchrum</name>
    <dbReference type="NCBI Taxonomy" id="562976"/>
    <lineage>
        <taxon>Eukaryota</taxon>
        <taxon>Fungi</taxon>
        <taxon>Fungi incertae sedis</taxon>
        <taxon>Mucoromycota</taxon>
        <taxon>Mucoromycotina</taxon>
        <taxon>Mucoromycetes</taxon>
        <taxon>Mucorales</taxon>
        <taxon>Mucorineae</taxon>
        <taxon>Mucoraceae</taxon>
        <taxon>Helicostylum</taxon>
    </lineage>
</organism>
<dbReference type="PANTHER" id="PTHR16027">
    <property type="entry name" value="DILUTE DOMAIN-CONTAINING PROTEIN YPR089W"/>
    <property type="match status" value="1"/>
</dbReference>
<dbReference type="InterPro" id="IPR052072">
    <property type="entry name" value="Vascular_dev_regulator"/>
</dbReference>
<feature type="compositionally biased region" description="Polar residues" evidence="2">
    <location>
        <begin position="24"/>
        <end position="54"/>
    </location>
</feature>
<dbReference type="PROSITE" id="PS51126">
    <property type="entry name" value="DILUTE"/>
    <property type="match status" value="1"/>
</dbReference>
<dbReference type="SMART" id="SM01132">
    <property type="entry name" value="DIL"/>
    <property type="match status" value="1"/>
</dbReference>